<dbReference type="InterPro" id="IPR005333">
    <property type="entry name" value="Transcription_factor_TCP"/>
</dbReference>
<evidence type="ECO:0000256" key="2">
    <source>
        <dbReference type="ARBA" id="ARBA00023015"/>
    </source>
</evidence>
<feature type="region of interest" description="Disordered" evidence="6">
    <location>
        <begin position="1"/>
        <end position="124"/>
    </location>
</feature>
<evidence type="ECO:0000313" key="9">
    <source>
        <dbReference type="RefSeq" id="XP_015942621.1"/>
    </source>
</evidence>
<dbReference type="RefSeq" id="XP_015942621.1">
    <property type="nucleotide sequence ID" value="XM_016087135.3"/>
</dbReference>
<feature type="domain" description="TCP" evidence="7">
    <location>
        <begin position="110"/>
        <end position="164"/>
    </location>
</feature>
<gene>
    <name evidence="9" type="primary">LOC107467910</name>
</gene>
<dbReference type="Pfam" id="PF03634">
    <property type="entry name" value="TCP"/>
    <property type="match status" value="1"/>
</dbReference>
<keyword evidence="3" id="KW-0238">DNA-binding</keyword>
<feature type="compositionally biased region" description="Basic and acidic residues" evidence="6">
    <location>
        <begin position="424"/>
        <end position="438"/>
    </location>
</feature>
<evidence type="ECO:0000256" key="5">
    <source>
        <dbReference type="ARBA" id="ARBA00023242"/>
    </source>
</evidence>
<dbReference type="GeneID" id="107467910"/>
<name>A0A6P4C7X3_ARADU</name>
<dbReference type="Proteomes" id="UP000515211">
    <property type="component" value="Chromosome 1"/>
</dbReference>
<evidence type="ECO:0000256" key="6">
    <source>
        <dbReference type="SAM" id="MobiDB-lite"/>
    </source>
</evidence>
<reference evidence="9" key="2">
    <citation type="submission" date="2025-08" db="UniProtKB">
        <authorList>
            <consortium name="RefSeq"/>
        </authorList>
    </citation>
    <scope>IDENTIFICATION</scope>
    <source>
        <tissue evidence="9">Whole plant</tissue>
    </source>
</reference>
<dbReference type="PANTHER" id="PTHR31072:SF218">
    <property type="entry name" value="TRANSCRIPTION FACTOR TCP11-RELATED"/>
    <property type="match status" value="1"/>
</dbReference>
<evidence type="ECO:0000256" key="3">
    <source>
        <dbReference type="ARBA" id="ARBA00023125"/>
    </source>
</evidence>
<feature type="region of interest" description="Disordered" evidence="6">
    <location>
        <begin position="257"/>
        <end position="298"/>
    </location>
</feature>
<dbReference type="InterPro" id="IPR017887">
    <property type="entry name" value="TF_TCP_subgr"/>
</dbReference>
<evidence type="ECO:0000256" key="1">
    <source>
        <dbReference type="ARBA" id="ARBA00004123"/>
    </source>
</evidence>
<dbReference type="OrthoDB" id="1426352at2759"/>
<sequence>MEGGDDFHHHHHHHQHHHHRQNFPFQLLEKKEDQEAASCSTSSPYPSLAISSAEPSTSNSNRSNPNSNTANNNNNNSNNNQLALQQEQQIQPSLSSEPSGKKPPPKRTSTKDRHTKVDGRGRRIRMPALCAARVFQLTRELGHKSDGETIEWLLQQAEPAVIAATGTGTIPANFTSLNISLRSSGSSMSVPSQLRSSYFSPNFPLQNRRTLFPGITLSSDTTTASNNNNSNNNTTTLLNFQQQQQTLTANIFKQELRESHGAPSSSSTLDLSETSAEEGSLGRKRRPPSEHDLSSSAQHQMGSYLLQSSAGAIQASHAAQIPANIWMVANSQNAPQVMSGDPIWTFPTQVSNSGLYRGTVSSGLHFMNFPTPMALLTSQQLGSSGGGGSVNESHLNMIAGLGSYRPVIGVSESSQASGSHQHHRDGTDDRHDSTSHHS</sequence>
<organism evidence="8 9">
    <name type="scientific">Arachis duranensis</name>
    <name type="common">Wild peanut</name>
    <dbReference type="NCBI Taxonomy" id="130453"/>
    <lineage>
        <taxon>Eukaryota</taxon>
        <taxon>Viridiplantae</taxon>
        <taxon>Streptophyta</taxon>
        <taxon>Embryophyta</taxon>
        <taxon>Tracheophyta</taxon>
        <taxon>Spermatophyta</taxon>
        <taxon>Magnoliopsida</taxon>
        <taxon>eudicotyledons</taxon>
        <taxon>Gunneridae</taxon>
        <taxon>Pentapetalae</taxon>
        <taxon>rosids</taxon>
        <taxon>fabids</taxon>
        <taxon>Fabales</taxon>
        <taxon>Fabaceae</taxon>
        <taxon>Papilionoideae</taxon>
        <taxon>50 kb inversion clade</taxon>
        <taxon>dalbergioids sensu lato</taxon>
        <taxon>Dalbergieae</taxon>
        <taxon>Pterocarpus clade</taxon>
        <taxon>Arachis</taxon>
    </lineage>
</organism>
<evidence type="ECO:0000259" key="7">
    <source>
        <dbReference type="PROSITE" id="PS51369"/>
    </source>
</evidence>
<proteinExistence type="predicted"/>
<feature type="compositionally biased region" description="Basic and acidic residues" evidence="6">
    <location>
        <begin position="109"/>
        <end position="121"/>
    </location>
</feature>
<feature type="compositionally biased region" description="Basic residues" evidence="6">
    <location>
        <begin position="9"/>
        <end position="21"/>
    </location>
</feature>
<keyword evidence="8" id="KW-1185">Reference proteome</keyword>
<dbReference type="AlphaFoldDB" id="A0A6P4C7X3"/>
<feature type="compositionally biased region" description="Low complexity" evidence="6">
    <location>
        <begin position="264"/>
        <end position="278"/>
    </location>
</feature>
<dbReference type="PROSITE" id="PS51369">
    <property type="entry name" value="TCP"/>
    <property type="match status" value="1"/>
</dbReference>
<feature type="region of interest" description="Disordered" evidence="6">
    <location>
        <begin position="216"/>
        <end position="235"/>
    </location>
</feature>
<feature type="region of interest" description="Disordered" evidence="6">
    <location>
        <begin position="412"/>
        <end position="438"/>
    </location>
</feature>
<dbReference type="GO" id="GO:0005634">
    <property type="term" value="C:nucleus"/>
    <property type="evidence" value="ECO:0007669"/>
    <property type="project" value="UniProtKB-SubCell"/>
</dbReference>
<feature type="compositionally biased region" description="Low complexity" evidence="6">
    <location>
        <begin position="56"/>
        <end position="98"/>
    </location>
</feature>
<dbReference type="GO" id="GO:0003700">
    <property type="term" value="F:DNA-binding transcription factor activity"/>
    <property type="evidence" value="ECO:0007669"/>
    <property type="project" value="InterPro"/>
</dbReference>
<feature type="compositionally biased region" description="Polar residues" evidence="6">
    <location>
        <begin position="37"/>
        <end position="55"/>
    </location>
</feature>
<evidence type="ECO:0000313" key="8">
    <source>
        <dbReference type="Proteomes" id="UP000515211"/>
    </source>
</evidence>
<comment type="subcellular location">
    <subcellularLocation>
        <location evidence="1">Nucleus</location>
    </subcellularLocation>
</comment>
<keyword evidence="4" id="KW-0804">Transcription</keyword>
<evidence type="ECO:0000256" key="4">
    <source>
        <dbReference type="ARBA" id="ARBA00023163"/>
    </source>
</evidence>
<reference evidence="8" key="1">
    <citation type="journal article" date="2016" name="Nat. Genet.">
        <title>The genome sequences of Arachis duranensis and Arachis ipaensis, the diploid ancestors of cultivated peanut.</title>
        <authorList>
            <person name="Bertioli D.J."/>
            <person name="Cannon S.B."/>
            <person name="Froenicke L."/>
            <person name="Huang G."/>
            <person name="Farmer A.D."/>
            <person name="Cannon E.K."/>
            <person name="Liu X."/>
            <person name="Gao D."/>
            <person name="Clevenger J."/>
            <person name="Dash S."/>
            <person name="Ren L."/>
            <person name="Moretzsohn M.C."/>
            <person name="Shirasawa K."/>
            <person name="Huang W."/>
            <person name="Vidigal B."/>
            <person name="Abernathy B."/>
            <person name="Chu Y."/>
            <person name="Niederhuth C.E."/>
            <person name="Umale P."/>
            <person name="Araujo A.C."/>
            <person name="Kozik A."/>
            <person name="Kim K.D."/>
            <person name="Burow M.D."/>
            <person name="Varshney R.K."/>
            <person name="Wang X."/>
            <person name="Zhang X."/>
            <person name="Barkley N."/>
            <person name="Guimaraes P.M."/>
            <person name="Isobe S."/>
            <person name="Guo B."/>
            <person name="Liao B."/>
            <person name="Stalker H.T."/>
            <person name="Schmitz R.J."/>
            <person name="Scheffler B.E."/>
            <person name="Leal-Bertioli S.C."/>
            <person name="Xun X."/>
            <person name="Jackson S.A."/>
            <person name="Michelmore R."/>
            <person name="Ozias-Akins P."/>
        </authorList>
    </citation>
    <scope>NUCLEOTIDE SEQUENCE [LARGE SCALE GENOMIC DNA]</scope>
    <source>
        <strain evidence="8">cv. V14167</strain>
    </source>
</reference>
<protein>
    <submittedName>
        <fullName evidence="9">Transcription factor TCP14</fullName>
    </submittedName>
</protein>
<dbReference type="KEGG" id="adu:107467910"/>
<keyword evidence="5" id="KW-0539">Nucleus</keyword>
<accession>A0A6P4C7X3</accession>
<dbReference type="GO" id="GO:0043565">
    <property type="term" value="F:sequence-specific DNA binding"/>
    <property type="evidence" value="ECO:0007669"/>
    <property type="project" value="TreeGrafter"/>
</dbReference>
<dbReference type="PANTHER" id="PTHR31072">
    <property type="entry name" value="TRANSCRIPTION FACTOR TCP4-RELATED"/>
    <property type="match status" value="1"/>
</dbReference>
<keyword evidence="2" id="KW-0805">Transcription regulation</keyword>